<dbReference type="Gene3D" id="3.40.50.720">
    <property type="entry name" value="NAD(P)-binding Rossmann-like Domain"/>
    <property type="match status" value="1"/>
</dbReference>
<accession>A0A3S3NL96</accession>
<dbReference type="InterPro" id="IPR002347">
    <property type="entry name" value="SDR_fam"/>
</dbReference>
<evidence type="ECO:0000313" key="3">
    <source>
        <dbReference type="Proteomes" id="UP000283530"/>
    </source>
</evidence>
<dbReference type="PRINTS" id="PR00080">
    <property type="entry name" value="SDRFAMILY"/>
</dbReference>
<evidence type="ECO:0000256" key="1">
    <source>
        <dbReference type="ARBA" id="ARBA00006484"/>
    </source>
</evidence>
<evidence type="ECO:0000313" key="2">
    <source>
        <dbReference type="EMBL" id="RWR94393.1"/>
    </source>
</evidence>
<reference evidence="2 3" key="1">
    <citation type="journal article" date="2019" name="Nat. Plants">
        <title>Stout camphor tree genome fills gaps in understanding of flowering plant genome evolution.</title>
        <authorList>
            <person name="Chaw S.M."/>
            <person name="Liu Y.C."/>
            <person name="Wu Y.W."/>
            <person name="Wang H.Y."/>
            <person name="Lin C.I."/>
            <person name="Wu C.S."/>
            <person name="Ke H.M."/>
            <person name="Chang L.Y."/>
            <person name="Hsu C.Y."/>
            <person name="Yang H.T."/>
            <person name="Sudianto E."/>
            <person name="Hsu M.H."/>
            <person name="Wu K.P."/>
            <person name="Wang L.N."/>
            <person name="Leebens-Mack J.H."/>
            <person name="Tsai I.J."/>
        </authorList>
    </citation>
    <scope>NUCLEOTIDE SEQUENCE [LARGE SCALE GENOMIC DNA]</scope>
    <source>
        <strain evidence="3">cv. Chaw 1501</strain>
        <tissue evidence="2">Young leaves</tissue>
    </source>
</reference>
<dbReference type="InterPro" id="IPR036291">
    <property type="entry name" value="NAD(P)-bd_dom_sf"/>
</dbReference>
<comment type="similarity">
    <text evidence="1">Belongs to the short-chain dehydrogenases/reductases (SDR) family.</text>
</comment>
<dbReference type="NCBIfam" id="NF005559">
    <property type="entry name" value="PRK07231.1"/>
    <property type="match status" value="1"/>
</dbReference>
<dbReference type="SUPFAM" id="SSF51735">
    <property type="entry name" value="NAD(P)-binding Rossmann-fold domains"/>
    <property type="match status" value="1"/>
</dbReference>
<keyword evidence="3" id="KW-1185">Reference proteome</keyword>
<dbReference type="STRING" id="337451.A0A3S3NL96"/>
<proteinExistence type="inferred from homology"/>
<dbReference type="EMBL" id="QPKB01000010">
    <property type="protein sequence ID" value="RWR94393.1"/>
    <property type="molecule type" value="Genomic_DNA"/>
</dbReference>
<dbReference type="FunFam" id="3.40.50.720:FF:000084">
    <property type="entry name" value="Short-chain dehydrogenase reductase"/>
    <property type="match status" value="1"/>
</dbReference>
<dbReference type="PRINTS" id="PR00081">
    <property type="entry name" value="GDHRDH"/>
</dbReference>
<dbReference type="PANTHER" id="PTHR42820:SF16">
    <property type="entry name" value="SHORT-CHAIN DEHYDROGENASE REDUCTASE 3B"/>
    <property type="match status" value="1"/>
</dbReference>
<dbReference type="OrthoDB" id="294295at2759"/>
<gene>
    <name evidence="2" type="ORF">CKAN_02368300</name>
</gene>
<organism evidence="2 3">
    <name type="scientific">Cinnamomum micranthum f. kanehirae</name>
    <dbReference type="NCBI Taxonomy" id="337451"/>
    <lineage>
        <taxon>Eukaryota</taxon>
        <taxon>Viridiplantae</taxon>
        <taxon>Streptophyta</taxon>
        <taxon>Embryophyta</taxon>
        <taxon>Tracheophyta</taxon>
        <taxon>Spermatophyta</taxon>
        <taxon>Magnoliopsida</taxon>
        <taxon>Magnoliidae</taxon>
        <taxon>Laurales</taxon>
        <taxon>Lauraceae</taxon>
        <taxon>Cinnamomum</taxon>
    </lineage>
</organism>
<dbReference type="AlphaFoldDB" id="A0A3S3NL96"/>
<protein>
    <submittedName>
        <fullName evidence="2">Short-chain dehydrogenase reductase 3b-like protein</fullName>
    </submittedName>
</protein>
<sequence>MSKPRLEGKVAIITGAASGIGEATARLFAENGAFVVIADIQDELGQSVAASIGLDKSSYRHCDVRDENQVQETVTFTLEKYGRIDVLFSNAGIIGPPTSILDMNLEELDNTIAVNVRGVAATIKHVARAMVQHKTRGSIICTMSVAGIVGGTGPHAYSTSKSALIGLVRSTASELGKDGIRVNGVSPHGVATPLSCGLSGTEPSQVEAICSSTSCLKGVVLKTRHVAEAVLFLASDESLFISGHNLAVDGGFSVVNGGFVLYQ</sequence>
<name>A0A3S3NL96_9MAGN</name>
<dbReference type="PANTHER" id="PTHR42820">
    <property type="entry name" value="SHORT-CHAIN DEHYDROGENASE REDUCTASE"/>
    <property type="match status" value="1"/>
</dbReference>
<dbReference type="Proteomes" id="UP000283530">
    <property type="component" value="Unassembled WGS sequence"/>
</dbReference>
<comment type="caution">
    <text evidence="2">The sequence shown here is derived from an EMBL/GenBank/DDBJ whole genome shotgun (WGS) entry which is preliminary data.</text>
</comment>
<dbReference type="Pfam" id="PF13561">
    <property type="entry name" value="adh_short_C2"/>
    <property type="match status" value="1"/>
</dbReference>